<dbReference type="PANTHER" id="PTHR37534">
    <property type="entry name" value="TRANSCRIPTIONAL ACTIVATOR PROTEIN UGA3"/>
    <property type="match status" value="1"/>
</dbReference>
<name>A0AAD6GQT2_9EURO</name>
<dbReference type="GO" id="GO:0003700">
    <property type="term" value="F:DNA-binding transcription factor activity"/>
    <property type="evidence" value="ECO:0007669"/>
    <property type="project" value="TreeGrafter"/>
</dbReference>
<evidence type="ECO:0000256" key="1">
    <source>
        <dbReference type="ARBA" id="ARBA00004123"/>
    </source>
</evidence>
<dbReference type="AlphaFoldDB" id="A0AAD6GQT2"/>
<dbReference type="PANTHER" id="PTHR37534:SF24">
    <property type="entry name" value="MISCELLANEOUS ZN(II)2CYS6 TRANSCRIPTION FACTOR (EUROFUNG)-RELATED"/>
    <property type="match status" value="1"/>
</dbReference>
<feature type="region of interest" description="Disordered" evidence="3">
    <location>
        <begin position="63"/>
        <end position="83"/>
    </location>
</feature>
<dbReference type="Proteomes" id="UP001216150">
    <property type="component" value="Unassembled WGS sequence"/>
</dbReference>
<dbReference type="GO" id="GO:0000976">
    <property type="term" value="F:transcription cis-regulatory region binding"/>
    <property type="evidence" value="ECO:0007669"/>
    <property type="project" value="TreeGrafter"/>
</dbReference>
<feature type="compositionally biased region" description="Basic and acidic residues" evidence="3">
    <location>
        <begin position="68"/>
        <end position="83"/>
    </location>
</feature>
<feature type="region of interest" description="Disordered" evidence="3">
    <location>
        <begin position="1"/>
        <end position="24"/>
    </location>
</feature>
<reference evidence="4 5" key="1">
    <citation type="journal article" date="2023" name="IMA Fungus">
        <title>Comparative genomic study of the Penicillium genus elucidates a diverse pangenome and 15 lateral gene transfer events.</title>
        <authorList>
            <person name="Petersen C."/>
            <person name="Sorensen T."/>
            <person name="Nielsen M.R."/>
            <person name="Sondergaard T.E."/>
            <person name="Sorensen J.L."/>
            <person name="Fitzpatrick D.A."/>
            <person name="Frisvad J.C."/>
            <person name="Nielsen K.L."/>
        </authorList>
    </citation>
    <scope>NUCLEOTIDE SEQUENCE [LARGE SCALE GENOMIC DNA]</scope>
    <source>
        <strain evidence="4 5">IBT 29057</strain>
    </source>
</reference>
<keyword evidence="5" id="KW-1185">Reference proteome</keyword>
<accession>A0AAD6GQT2</accession>
<evidence type="ECO:0000313" key="5">
    <source>
        <dbReference type="Proteomes" id="UP001216150"/>
    </source>
</evidence>
<sequence length="423" mass="47494">MNTEWGNAPAYTPSDTTEHPAFASPLANSWNDGYSHDPGFLASQEELRCMLFTIAQSAAPTRACSPIDQDRDVEGPSEPRERTTLRPALSNARRVEYLKNYVGQVAPWLDMFDSQCTFRVQIPALARTFPALLNAILAISARQMERKKGIQDSFDSIELYQEAIRLLSPLLQNPDPKVVAACVLLCCLEMMSARAQDWRRHLEGCTALFDAFGINGFSSGLLQAIFWCYVRMDLCGALISDGTQNTLLRPSKWLAPDCNEDDAAQLFQAAQSPDMHANYAVYLCAKTCELVSDRTQFVELGVQNDCTGETFNRRWLRFMPKSIKLRAASAVSPLWHARRICGISLANPHQGCLNNAIQPLWIAGRLFSHVSEHSIIIDIIRKIEAETGWGACWRIRDLEMAWGYQISRQERMTRPVQSPMAVS</sequence>
<comment type="caution">
    <text evidence="4">The sequence shown here is derived from an EMBL/GenBank/DDBJ whole genome shotgun (WGS) entry which is preliminary data.</text>
</comment>
<dbReference type="CDD" id="cd12148">
    <property type="entry name" value="fungal_TF_MHR"/>
    <property type="match status" value="1"/>
</dbReference>
<dbReference type="Pfam" id="PF11951">
    <property type="entry name" value="Fungal_trans_2"/>
    <property type="match status" value="1"/>
</dbReference>
<comment type="subcellular location">
    <subcellularLocation>
        <location evidence="1">Nucleus</location>
    </subcellularLocation>
</comment>
<evidence type="ECO:0000313" key="4">
    <source>
        <dbReference type="EMBL" id="KAJ5580393.1"/>
    </source>
</evidence>
<evidence type="ECO:0008006" key="6">
    <source>
        <dbReference type="Google" id="ProtNLM"/>
    </source>
</evidence>
<organism evidence="4 5">
    <name type="scientific">Penicillium hetheringtonii</name>
    <dbReference type="NCBI Taxonomy" id="911720"/>
    <lineage>
        <taxon>Eukaryota</taxon>
        <taxon>Fungi</taxon>
        <taxon>Dikarya</taxon>
        <taxon>Ascomycota</taxon>
        <taxon>Pezizomycotina</taxon>
        <taxon>Eurotiomycetes</taxon>
        <taxon>Eurotiomycetidae</taxon>
        <taxon>Eurotiales</taxon>
        <taxon>Aspergillaceae</taxon>
        <taxon>Penicillium</taxon>
    </lineage>
</organism>
<dbReference type="GO" id="GO:0005634">
    <property type="term" value="C:nucleus"/>
    <property type="evidence" value="ECO:0007669"/>
    <property type="project" value="UniProtKB-SubCell"/>
</dbReference>
<dbReference type="InterPro" id="IPR021858">
    <property type="entry name" value="Fun_TF"/>
</dbReference>
<proteinExistence type="predicted"/>
<protein>
    <recommendedName>
        <fullName evidence="6">C6 transcription factor</fullName>
    </recommendedName>
</protein>
<keyword evidence="2" id="KW-0539">Nucleus</keyword>
<dbReference type="EMBL" id="JAQJAC010000006">
    <property type="protein sequence ID" value="KAJ5580393.1"/>
    <property type="molecule type" value="Genomic_DNA"/>
</dbReference>
<evidence type="ECO:0000256" key="3">
    <source>
        <dbReference type="SAM" id="MobiDB-lite"/>
    </source>
</evidence>
<dbReference type="GO" id="GO:0045944">
    <property type="term" value="P:positive regulation of transcription by RNA polymerase II"/>
    <property type="evidence" value="ECO:0007669"/>
    <property type="project" value="TreeGrafter"/>
</dbReference>
<evidence type="ECO:0000256" key="2">
    <source>
        <dbReference type="ARBA" id="ARBA00023242"/>
    </source>
</evidence>
<gene>
    <name evidence="4" type="ORF">N7450_006694</name>
</gene>